<evidence type="ECO:0000313" key="3">
    <source>
        <dbReference type="Proteomes" id="UP000193689"/>
    </source>
</evidence>
<feature type="transmembrane region" description="Helical" evidence="1">
    <location>
        <begin position="21"/>
        <end position="45"/>
    </location>
</feature>
<dbReference type="RefSeq" id="XP_040714705.1">
    <property type="nucleotide sequence ID" value="XM_040860402.1"/>
</dbReference>
<accession>A0A1Y2DUW4</accession>
<keyword evidence="3" id="KW-1185">Reference proteome</keyword>
<gene>
    <name evidence="2" type="ORF">BCR38DRAFT_435742</name>
</gene>
<keyword evidence="1" id="KW-0472">Membrane</keyword>
<protein>
    <submittedName>
        <fullName evidence="2">Uncharacterized protein</fullName>
    </submittedName>
</protein>
<feature type="transmembrane region" description="Helical" evidence="1">
    <location>
        <begin position="60"/>
        <end position="78"/>
    </location>
</feature>
<dbReference type="Proteomes" id="UP000193689">
    <property type="component" value="Unassembled WGS sequence"/>
</dbReference>
<name>A0A1Y2DUW4_9PEZI</name>
<dbReference type="InParanoid" id="A0A1Y2DUW4"/>
<dbReference type="GeneID" id="63776614"/>
<sequence length="106" mass="12672">MNNIETDVGPSSYPSRLFQRIFVTILMNLLFNCIRHFIVMSWVLLESDLIWGGGTRYQRRVLYVNFIFVEMFVLYPLWRYVFVKTGTFNEAVSRRTNFRVFQRTAG</sequence>
<dbReference type="EMBL" id="MCFJ01000008">
    <property type="protein sequence ID" value="ORY63048.1"/>
    <property type="molecule type" value="Genomic_DNA"/>
</dbReference>
<keyword evidence="1" id="KW-0812">Transmembrane</keyword>
<proteinExistence type="predicted"/>
<organism evidence="2 3">
    <name type="scientific">Pseudomassariella vexata</name>
    <dbReference type="NCBI Taxonomy" id="1141098"/>
    <lineage>
        <taxon>Eukaryota</taxon>
        <taxon>Fungi</taxon>
        <taxon>Dikarya</taxon>
        <taxon>Ascomycota</taxon>
        <taxon>Pezizomycotina</taxon>
        <taxon>Sordariomycetes</taxon>
        <taxon>Xylariomycetidae</taxon>
        <taxon>Amphisphaeriales</taxon>
        <taxon>Pseudomassariaceae</taxon>
        <taxon>Pseudomassariella</taxon>
    </lineage>
</organism>
<evidence type="ECO:0000313" key="2">
    <source>
        <dbReference type="EMBL" id="ORY63048.1"/>
    </source>
</evidence>
<comment type="caution">
    <text evidence="2">The sequence shown here is derived from an EMBL/GenBank/DDBJ whole genome shotgun (WGS) entry which is preliminary data.</text>
</comment>
<dbReference type="AlphaFoldDB" id="A0A1Y2DUW4"/>
<evidence type="ECO:0000256" key="1">
    <source>
        <dbReference type="SAM" id="Phobius"/>
    </source>
</evidence>
<keyword evidence="1" id="KW-1133">Transmembrane helix</keyword>
<reference evidence="2 3" key="1">
    <citation type="submission" date="2016-07" db="EMBL/GenBank/DDBJ databases">
        <title>Pervasive Adenine N6-methylation of Active Genes in Fungi.</title>
        <authorList>
            <consortium name="DOE Joint Genome Institute"/>
            <person name="Mondo S.J."/>
            <person name="Dannebaum R.O."/>
            <person name="Kuo R.C."/>
            <person name="Labutti K."/>
            <person name="Haridas S."/>
            <person name="Kuo A."/>
            <person name="Salamov A."/>
            <person name="Ahrendt S.R."/>
            <person name="Lipzen A."/>
            <person name="Sullivan W."/>
            <person name="Andreopoulos W.B."/>
            <person name="Clum A."/>
            <person name="Lindquist E."/>
            <person name="Daum C."/>
            <person name="Ramamoorthy G.K."/>
            <person name="Gryganskyi A."/>
            <person name="Culley D."/>
            <person name="Magnuson J.K."/>
            <person name="James T.Y."/>
            <person name="O'Malley M.A."/>
            <person name="Stajich J.E."/>
            <person name="Spatafora J.W."/>
            <person name="Visel A."/>
            <person name="Grigoriev I.V."/>
        </authorList>
    </citation>
    <scope>NUCLEOTIDE SEQUENCE [LARGE SCALE GENOMIC DNA]</scope>
    <source>
        <strain evidence="2 3">CBS 129021</strain>
    </source>
</reference>